<evidence type="ECO:0000313" key="2">
    <source>
        <dbReference type="EMBL" id="KAF6758861.1"/>
    </source>
</evidence>
<dbReference type="OrthoDB" id="3113385at2759"/>
<feature type="region of interest" description="Disordered" evidence="1">
    <location>
        <begin position="1"/>
        <end position="32"/>
    </location>
</feature>
<keyword evidence="3" id="KW-1185">Reference proteome</keyword>
<accession>A0A8H6I4Z4</accession>
<comment type="caution">
    <text evidence="2">The sequence shown here is derived from an EMBL/GenBank/DDBJ whole genome shotgun (WGS) entry which is preliminary data.</text>
</comment>
<dbReference type="Proteomes" id="UP000521943">
    <property type="component" value="Unassembled WGS sequence"/>
</dbReference>
<gene>
    <name evidence="2" type="ORF">DFP72DRAFT_162906</name>
</gene>
<reference evidence="2 3" key="1">
    <citation type="submission" date="2020-07" db="EMBL/GenBank/DDBJ databases">
        <title>Comparative genomics of pyrophilous fungi reveals a link between fire events and developmental genes.</title>
        <authorList>
            <consortium name="DOE Joint Genome Institute"/>
            <person name="Steindorff A.S."/>
            <person name="Carver A."/>
            <person name="Calhoun S."/>
            <person name="Stillman K."/>
            <person name="Liu H."/>
            <person name="Lipzen A."/>
            <person name="Pangilinan J."/>
            <person name="Labutti K."/>
            <person name="Bruns T.D."/>
            <person name="Grigoriev I.V."/>
        </authorList>
    </citation>
    <scope>NUCLEOTIDE SEQUENCE [LARGE SCALE GENOMIC DNA]</scope>
    <source>
        <strain evidence="2 3">CBS 144469</strain>
    </source>
</reference>
<evidence type="ECO:0000313" key="3">
    <source>
        <dbReference type="Proteomes" id="UP000521943"/>
    </source>
</evidence>
<evidence type="ECO:0000256" key="1">
    <source>
        <dbReference type="SAM" id="MobiDB-lite"/>
    </source>
</evidence>
<dbReference type="AlphaFoldDB" id="A0A8H6I4Z4"/>
<protein>
    <submittedName>
        <fullName evidence="2">Uncharacterized protein</fullName>
    </submittedName>
</protein>
<sequence>MLPMLHHHSPAPSTHEHTSSHPASSTSVIDPRPPEAQKWIFVTHPHGDICTARSGSCPSPSTDHSTPFSGRPNIKITPFEAALSLSLPLHWHQRASEPLSHGIISAEHQALSNNFLRRQTRHTLESRGELDPFPGPPKIEKIIPAVHYSPLGIVTSPQSREKETEYVGLGLMLKLGTLLP</sequence>
<name>A0A8H6I4Z4_9AGAR</name>
<dbReference type="EMBL" id="JACGCI010000017">
    <property type="protein sequence ID" value="KAF6758861.1"/>
    <property type="molecule type" value="Genomic_DNA"/>
</dbReference>
<proteinExistence type="predicted"/>
<organism evidence="2 3">
    <name type="scientific">Ephemerocybe angulata</name>
    <dbReference type="NCBI Taxonomy" id="980116"/>
    <lineage>
        <taxon>Eukaryota</taxon>
        <taxon>Fungi</taxon>
        <taxon>Dikarya</taxon>
        <taxon>Basidiomycota</taxon>
        <taxon>Agaricomycotina</taxon>
        <taxon>Agaricomycetes</taxon>
        <taxon>Agaricomycetidae</taxon>
        <taxon>Agaricales</taxon>
        <taxon>Agaricineae</taxon>
        <taxon>Psathyrellaceae</taxon>
        <taxon>Ephemerocybe</taxon>
    </lineage>
</organism>